<accession>A0A2K9NKZ7</accession>
<evidence type="ECO:0000313" key="1">
    <source>
        <dbReference type="EMBL" id="AUN33721.1"/>
    </source>
</evidence>
<proteinExistence type="predicted"/>
<dbReference type="SMART" id="SM00530">
    <property type="entry name" value="HTH_XRE"/>
    <property type="match status" value="1"/>
</dbReference>
<dbReference type="Pfam" id="PF13744">
    <property type="entry name" value="HTH_37"/>
    <property type="match status" value="1"/>
</dbReference>
<reference evidence="1 2" key="1">
    <citation type="submission" date="2017-12" db="EMBL/GenBank/DDBJ databases">
        <title>Genomes of bacteria within cyanobacterial aggregates.</title>
        <authorList>
            <person name="Cai H."/>
        </authorList>
    </citation>
    <scope>NUCLEOTIDE SEQUENCE [LARGE SCALE GENOMIC DNA]</scope>
    <source>
        <strain evidence="1 2">TH16</strain>
        <plasmid evidence="1 2">unnamed2</plasmid>
    </source>
</reference>
<dbReference type="Proteomes" id="UP000234752">
    <property type="component" value="Plasmid unnamed2"/>
</dbReference>
<name>A0A2K9NKZ7_9PROT</name>
<dbReference type="InterPro" id="IPR039554">
    <property type="entry name" value="HigA2-like_HTH"/>
</dbReference>
<dbReference type="SUPFAM" id="SSF47413">
    <property type="entry name" value="lambda repressor-like DNA-binding domains"/>
    <property type="match status" value="1"/>
</dbReference>
<keyword evidence="2" id="KW-1185">Reference proteome</keyword>
<dbReference type="EMBL" id="CP025614">
    <property type="protein sequence ID" value="AUN33721.1"/>
    <property type="molecule type" value="Genomic_DNA"/>
</dbReference>
<dbReference type="RefSeq" id="WP_102115224.1">
    <property type="nucleotide sequence ID" value="NZ_BMGN01000009.1"/>
</dbReference>
<dbReference type="KEGG" id="ncb:C0V82_25220"/>
<dbReference type="InterPro" id="IPR001387">
    <property type="entry name" value="Cro/C1-type_HTH"/>
</dbReference>
<dbReference type="GO" id="GO:0003677">
    <property type="term" value="F:DNA binding"/>
    <property type="evidence" value="ECO:0007669"/>
    <property type="project" value="InterPro"/>
</dbReference>
<organism evidence="1 2">
    <name type="scientific">Niveispirillum cyanobacteriorum</name>
    <dbReference type="NCBI Taxonomy" id="1612173"/>
    <lineage>
        <taxon>Bacteria</taxon>
        <taxon>Pseudomonadati</taxon>
        <taxon>Pseudomonadota</taxon>
        <taxon>Alphaproteobacteria</taxon>
        <taxon>Rhodospirillales</taxon>
        <taxon>Azospirillaceae</taxon>
        <taxon>Niveispirillum</taxon>
    </lineage>
</organism>
<dbReference type="InterPro" id="IPR010982">
    <property type="entry name" value="Lambda_DNA-bd_dom_sf"/>
</dbReference>
<geneLocation type="plasmid" evidence="1 2">
    <name>unnamed2</name>
</geneLocation>
<sequence length="129" mass="14195">MTVSLESFMQGFTPEEREAIAARTQALIAEELTLRDLRQAQNLTQERMAALMGIEQESVSRLERRADLLLSTLSSYVAAMGGRLRLVAEFPDRQPVEVALADITGETSPPPKKRRRKLRTGSGPDGVAA</sequence>
<evidence type="ECO:0000313" key="2">
    <source>
        <dbReference type="Proteomes" id="UP000234752"/>
    </source>
</evidence>
<dbReference type="AlphaFoldDB" id="A0A2K9NKZ7"/>
<gene>
    <name evidence="1" type="ORF">C0V82_25220</name>
</gene>
<dbReference type="OrthoDB" id="9797478at2"/>
<keyword evidence="1" id="KW-0614">Plasmid</keyword>
<dbReference type="CDD" id="cd00093">
    <property type="entry name" value="HTH_XRE"/>
    <property type="match status" value="1"/>
</dbReference>
<protein>
    <submittedName>
        <fullName evidence="1">Transcriptional regulator</fullName>
    </submittedName>
</protein>
<dbReference type="Gene3D" id="1.10.260.40">
    <property type="entry name" value="lambda repressor-like DNA-binding domains"/>
    <property type="match status" value="1"/>
</dbReference>
<dbReference type="PROSITE" id="PS50943">
    <property type="entry name" value="HTH_CROC1"/>
    <property type="match status" value="1"/>
</dbReference>